<feature type="domain" description="Helix-turn-helix" evidence="1">
    <location>
        <begin position="296"/>
        <end position="338"/>
    </location>
</feature>
<evidence type="ECO:0000259" key="1">
    <source>
        <dbReference type="Pfam" id="PF12728"/>
    </source>
</evidence>
<reference evidence="2 3" key="1">
    <citation type="journal article" date="2019" name="Int. J. Syst. Evol. Microbiol.">
        <title>The Global Catalogue of Microorganisms (GCM) 10K type strain sequencing project: providing services to taxonomists for standard genome sequencing and annotation.</title>
        <authorList>
            <consortium name="The Broad Institute Genomics Platform"/>
            <consortium name="The Broad Institute Genome Sequencing Center for Infectious Disease"/>
            <person name="Wu L."/>
            <person name="Ma J."/>
        </authorList>
    </citation>
    <scope>NUCLEOTIDE SEQUENCE [LARGE SCALE GENOMIC DNA]</scope>
    <source>
        <strain evidence="2 3">JCM 15591</strain>
    </source>
</reference>
<dbReference type="Proteomes" id="UP001501475">
    <property type="component" value="Unassembled WGS sequence"/>
</dbReference>
<dbReference type="InterPro" id="IPR010093">
    <property type="entry name" value="SinI_DNA-bd"/>
</dbReference>
<gene>
    <name evidence="2" type="ORF">GCM10009810_34030</name>
</gene>
<sequence>MALDIRTFKLPKGYDPNRHAAQLPAVLAKEYGAGWRIMSTDLEKMEVTAVREAAVAEIADDDQPAASAAGAKQLAKLVTLPAGTKMSDGDKLAALYQAQHPGFFMVQFNPHLLQARLATMTEDEVIARGKLAAALKVKPWDVLLRSRPDGGFEARLPKYTPSEHDAKLAEAAVLIGRTGWYITVNPKTLVAQVIPADPPTFPRSFALNMSALIASDRFSRCRRCCRAASSTVSPMSCPGSRPSKRRRRRLLLSLRRLLRATTCSDAIAPSGQGQDRSGWFRFWCLARILCVMTTRLLSTGQAATVMGVSRQHVVDLCRAERLPYVMVGSHRRIPSDAIPHVLSDADNLSYRLHLVVAGKLVQNPLAVLDMARQNVEHGLPLHREHSRAAGHLREWLGIIDAGVDATLSALLDRSQRARDLRSTSPFAGVLTERERQDVLNGLHK</sequence>
<proteinExistence type="predicted"/>
<dbReference type="EMBL" id="BAAAPN010000101">
    <property type="protein sequence ID" value="GAA1774187.1"/>
    <property type="molecule type" value="Genomic_DNA"/>
</dbReference>
<accession>A0ABN2L3W5</accession>
<dbReference type="RefSeq" id="WP_344068509.1">
    <property type="nucleotide sequence ID" value="NZ_BAAAPN010000101.1"/>
</dbReference>
<keyword evidence="3" id="KW-1185">Reference proteome</keyword>
<organism evidence="2 3">
    <name type="scientific">Nostocoides vanveenii</name>
    <dbReference type="NCBI Taxonomy" id="330835"/>
    <lineage>
        <taxon>Bacteria</taxon>
        <taxon>Bacillati</taxon>
        <taxon>Actinomycetota</taxon>
        <taxon>Actinomycetes</taxon>
        <taxon>Micrococcales</taxon>
        <taxon>Intrasporangiaceae</taxon>
        <taxon>Nostocoides</taxon>
    </lineage>
</organism>
<dbReference type="Pfam" id="PF12728">
    <property type="entry name" value="HTH_17"/>
    <property type="match status" value="1"/>
</dbReference>
<dbReference type="NCBIfam" id="TIGR01764">
    <property type="entry name" value="excise"/>
    <property type="match status" value="1"/>
</dbReference>
<evidence type="ECO:0000313" key="3">
    <source>
        <dbReference type="Proteomes" id="UP001501475"/>
    </source>
</evidence>
<comment type="caution">
    <text evidence="2">The sequence shown here is derived from an EMBL/GenBank/DDBJ whole genome shotgun (WGS) entry which is preliminary data.</text>
</comment>
<name>A0ABN2L3W5_9MICO</name>
<protein>
    <recommendedName>
        <fullName evidence="1">Helix-turn-helix domain-containing protein</fullName>
    </recommendedName>
</protein>
<evidence type="ECO:0000313" key="2">
    <source>
        <dbReference type="EMBL" id="GAA1774187.1"/>
    </source>
</evidence>
<dbReference type="InterPro" id="IPR041657">
    <property type="entry name" value="HTH_17"/>
</dbReference>